<comment type="caution">
    <text evidence="3">The sequence shown here is derived from an EMBL/GenBank/DDBJ whole genome shotgun (WGS) entry which is preliminary data.</text>
</comment>
<dbReference type="InterPro" id="IPR009060">
    <property type="entry name" value="UBA-like_sf"/>
</dbReference>
<dbReference type="Proteomes" id="UP000631114">
    <property type="component" value="Unassembled WGS sequence"/>
</dbReference>
<evidence type="ECO:0000259" key="2">
    <source>
        <dbReference type="PROSITE" id="PS50030"/>
    </source>
</evidence>
<reference evidence="3 4" key="1">
    <citation type="submission" date="2020-10" db="EMBL/GenBank/DDBJ databases">
        <title>The Coptis chinensis genome and diversification of protoberbering-type alkaloids.</title>
        <authorList>
            <person name="Wang B."/>
            <person name="Shu S."/>
            <person name="Song C."/>
            <person name="Liu Y."/>
        </authorList>
    </citation>
    <scope>NUCLEOTIDE SEQUENCE [LARGE SCALE GENOMIC DNA]</scope>
    <source>
        <strain evidence="3">HL-2020</strain>
        <tissue evidence="3">Leaf</tissue>
    </source>
</reference>
<organism evidence="3 4">
    <name type="scientific">Coptis chinensis</name>
    <dbReference type="NCBI Taxonomy" id="261450"/>
    <lineage>
        <taxon>Eukaryota</taxon>
        <taxon>Viridiplantae</taxon>
        <taxon>Streptophyta</taxon>
        <taxon>Embryophyta</taxon>
        <taxon>Tracheophyta</taxon>
        <taxon>Spermatophyta</taxon>
        <taxon>Magnoliopsida</taxon>
        <taxon>Ranunculales</taxon>
        <taxon>Ranunculaceae</taxon>
        <taxon>Coptidoideae</taxon>
        <taxon>Coptis</taxon>
    </lineage>
</organism>
<dbReference type="PROSITE" id="PS50030">
    <property type="entry name" value="UBA"/>
    <property type="match status" value="1"/>
</dbReference>
<dbReference type="EMBL" id="JADFTS010000006">
    <property type="protein sequence ID" value="KAF9602057.1"/>
    <property type="molecule type" value="Genomic_DNA"/>
</dbReference>
<proteinExistence type="predicted"/>
<dbReference type="OrthoDB" id="2018023at2759"/>
<accession>A0A835HPF2</accession>
<evidence type="ECO:0000256" key="1">
    <source>
        <dbReference type="SAM" id="MobiDB-lite"/>
    </source>
</evidence>
<protein>
    <recommendedName>
        <fullName evidence="2">UBA domain-containing protein</fullName>
    </recommendedName>
</protein>
<feature type="region of interest" description="Disordered" evidence="1">
    <location>
        <begin position="115"/>
        <end position="149"/>
    </location>
</feature>
<dbReference type="GO" id="GO:0043162">
    <property type="term" value="P:ubiquitin-dependent protein catabolic process via the multivesicular body sorting pathway"/>
    <property type="evidence" value="ECO:0007669"/>
    <property type="project" value="InterPro"/>
</dbReference>
<dbReference type="InterPro" id="IPR038870">
    <property type="entry name" value="UBAP1"/>
</dbReference>
<keyword evidence="4" id="KW-1185">Reference proteome</keyword>
<evidence type="ECO:0000313" key="3">
    <source>
        <dbReference type="EMBL" id="KAF9602057.1"/>
    </source>
</evidence>
<dbReference type="GO" id="GO:0000813">
    <property type="term" value="C:ESCRT I complex"/>
    <property type="evidence" value="ECO:0007669"/>
    <property type="project" value="InterPro"/>
</dbReference>
<dbReference type="InterPro" id="IPR015940">
    <property type="entry name" value="UBA"/>
</dbReference>
<dbReference type="PANTHER" id="PTHR15960:SF5">
    <property type="entry name" value="LD44032P"/>
    <property type="match status" value="1"/>
</dbReference>
<dbReference type="GO" id="GO:0043130">
    <property type="term" value="F:ubiquitin binding"/>
    <property type="evidence" value="ECO:0007669"/>
    <property type="project" value="InterPro"/>
</dbReference>
<name>A0A835HPF2_9MAGN</name>
<dbReference type="SUPFAM" id="SSF46934">
    <property type="entry name" value="UBA-like"/>
    <property type="match status" value="1"/>
</dbReference>
<gene>
    <name evidence="3" type="ORF">IFM89_024824</name>
</gene>
<dbReference type="FunFam" id="1.20.120.1920:FF:000003">
    <property type="entry name" value="Ubiquitin-associated/translation elongation factor EF1B protein"/>
    <property type="match status" value="1"/>
</dbReference>
<dbReference type="PANTHER" id="PTHR15960">
    <property type="entry name" value="LD44032P"/>
    <property type="match status" value="1"/>
</dbReference>
<dbReference type="Gene3D" id="1.20.120.1920">
    <property type="entry name" value="UBAP1 SOUBA domain"/>
    <property type="match status" value="1"/>
</dbReference>
<feature type="compositionally biased region" description="Polar residues" evidence="1">
    <location>
        <begin position="115"/>
        <end position="142"/>
    </location>
</feature>
<dbReference type="InterPro" id="IPR042575">
    <property type="entry name" value="UBAP1_C"/>
</dbReference>
<sequence length="243" mass="26877">MDFDYRNKVPPYEAQIPMYRPTSTNPSSSSTSFYPKVGHPVGPPLPESLLFIQILHPPLPLVTGLGIRVMIKPEYRITPPPQLLPLMEDIPRSTFQFDFDFERKVLAEAEKESPNWSQLVSENVPSKPSESHSSLGTVSNPMGSKYGNSGYKRDAGASYGDNPTKSSATDPLVSKYIASGLSREAVPFAVANYGDNPTKVREFVDKYNLLREMGFSSSNVAEALAMYDNDHEKALAYFLNSSS</sequence>
<evidence type="ECO:0000313" key="4">
    <source>
        <dbReference type="Proteomes" id="UP000631114"/>
    </source>
</evidence>
<dbReference type="AlphaFoldDB" id="A0A835HPF2"/>
<feature type="domain" description="UBA" evidence="2">
    <location>
        <begin position="199"/>
        <end position="241"/>
    </location>
</feature>